<gene>
    <name evidence="16" type="ORF">BDK89_2429</name>
</gene>
<dbReference type="NCBIfam" id="TIGR00651">
    <property type="entry name" value="pta"/>
    <property type="match status" value="1"/>
</dbReference>
<dbReference type="Gene3D" id="3.40.50.300">
    <property type="entry name" value="P-loop containing nucleotide triphosphate hydrolases"/>
    <property type="match status" value="1"/>
</dbReference>
<dbReference type="SUPFAM" id="SSF53659">
    <property type="entry name" value="Isocitrate/Isopropylmalate dehydrogenase-like"/>
    <property type="match status" value="1"/>
</dbReference>
<comment type="pathway">
    <text evidence="3 13">Metabolic intermediate biosynthesis; acetyl-CoA biosynthesis; acetyl-CoA from acetate: step 2/2.</text>
</comment>
<keyword evidence="10 13" id="KW-0012">Acyltransferase</keyword>
<evidence type="ECO:0000256" key="10">
    <source>
        <dbReference type="ARBA" id="ARBA00023315"/>
    </source>
</evidence>
<dbReference type="GO" id="GO:0006085">
    <property type="term" value="P:acetyl-CoA biosynthetic process"/>
    <property type="evidence" value="ECO:0007669"/>
    <property type="project" value="UniProtKB-UniPathway"/>
</dbReference>
<evidence type="ECO:0000256" key="4">
    <source>
        <dbReference type="ARBA" id="ARBA00008756"/>
    </source>
</evidence>
<dbReference type="PIRSF" id="PIRSF006107">
    <property type="entry name" value="PhpActrans_proteobac"/>
    <property type="match status" value="1"/>
</dbReference>
<dbReference type="InterPro" id="IPR028979">
    <property type="entry name" value="Ser_kin/Pase_Hpr-like_N_sf"/>
</dbReference>
<name>A0A4R7I093_9ACTN</name>
<dbReference type="FunFam" id="3.40.50.10750:FF:000001">
    <property type="entry name" value="Phosphate acetyltransferase"/>
    <property type="match status" value="1"/>
</dbReference>
<dbReference type="InterPro" id="IPR042113">
    <property type="entry name" value="P_AcTrfase_dom1"/>
</dbReference>
<dbReference type="GO" id="GO:0008959">
    <property type="term" value="F:phosphate acetyltransferase activity"/>
    <property type="evidence" value="ECO:0007669"/>
    <property type="project" value="UniProtKB-EC"/>
</dbReference>
<dbReference type="NCBIfam" id="NF004167">
    <property type="entry name" value="PRK05632.1"/>
    <property type="match status" value="1"/>
</dbReference>
<dbReference type="InterPro" id="IPR010766">
    <property type="entry name" value="DRTGG"/>
</dbReference>
<dbReference type="GO" id="GO:0005737">
    <property type="term" value="C:cytoplasm"/>
    <property type="evidence" value="ECO:0007669"/>
    <property type="project" value="UniProtKB-SubCell"/>
</dbReference>
<evidence type="ECO:0000256" key="6">
    <source>
        <dbReference type="ARBA" id="ARBA00012707"/>
    </source>
</evidence>
<dbReference type="NCBIfam" id="NF007233">
    <property type="entry name" value="PRK09653.1"/>
    <property type="match status" value="1"/>
</dbReference>
<dbReference type="UniPathway" id="UPA00340">
    <property type="reaction ID" value="UER00459"/>
</dbReference>
<comment type="domain">
    <text evidence="13">The N-terminal region seems to be important for proper quaternary structure. The C-terminal region contains the substrate-binding site.</text>
</comment>
<evidence type="ECO:0000256" key="8">
    <source>
        <dbReference type="ARBA" id="ARBA00022490"/>
    </source>
</evidence>
<keyword evidence="17" id="KW-1185">Reference proteome</keyword>
<dbReference type="OrthoDB" id="9808984at2"/>
<comment type="caution">
    <text evidence="16">The sequence shown here is derived from an EMBL/GenBank/DDBJ whole genome shotgun (WGS) entry which is preliminary data.</text>
</comment>
<comment type="function">
    <text evidence="12 13">Involved in acetate metabolism.</text>
</comment>
<dbReference type="Pfam" id="PF07085">
    <property type="entry name" value="DRTGG"/>
    <property type="match status" value="1"/>
</dbReference>
<evidence type="ECO:0000259" key="15">
    <source>
        <dbReference type="Pfam" id="PF07085"/>
    </source>
</evidence>
<comment type="subcellular location">
    <subcellularLocation>
        <location evidence="2 13">Cytoplasm</location>
    </subcellularLocation>
</comment>
<evidence type="ECO:0000256" key="11">
    <source>
        <dbReference type="ARBA" id="ARBA00031108"/>
    </source>
</evidence>
<evidence type="ECO:0000256" key="3">
    <source>
        <dbReference type="ARBA" id="ARBA00004989"/>
    </source>
</evidence>
<comment type="catalytic activity">
    <reaction evidence="1 13">
        <text>acetyl-CoA + phosphate = acetyl phosphate + CoA</text>
        <dbReference type="Rhea" id="RHEA:19521"/>
        <dbReference type="ChEBI" id="CHEBI:22191"/>
        <dbReference type="ChEBI" id="CHEBI:43474"/>
        <dbReference type="ChEBI" id="CHEBI:57287"/>
        <dbReference type="ChEBI" id="CHEBI:57288"/>
        <dbReference type="EC" id="2.3.1.8"/>
    </reaction>
</comment>
<dbReference type="InterPro" id="IPR016475">
    <property type="entry name" value="P-Actrans_bac"/>
</dbReference>
<dbReference type="Pfam" id="PF13500">
    <property type="entry name" value="AAA_26"/>
    <property type="match status" value="1"/>
</dbReference>
<evidence type="ECO:0000256" key="7">
    <source>
        <dbReference type="ARBA" id="ARBA00021528"/>
    </source>
</evidence>
<dbReference type="Proteomes" id="UP000294558">
    <property type="component" value="Unassembled WGS sequence"/>
</dbReference>
<feature type="domain" description="Phosphate acetyl/butaryl transferase" evidence="14">
    <location>
        <begin position="365"/>
        <end position="682"/>
    </location>
</feature>
<accession>A0A4R7I093</accession>
<comment type="similarity">
    <text evidence="4 13">In the C-terminal section; belongs to the phosphate acetyltransferase and butyryltransferase family.</text>
</comment>
<evidence type="ECO:0000313" key="16">
    <source>
        <dbReference type="EMBL" id="TDT16831.1"/>
    </source>
</evidence>
<dbReference type="SUPFAM" id="SSF52540">
    <property type="entry name" value="P-loop containing nucleoside triphosphate hydrolases"/>
    <property type="match status" value="1"/>
</dbReference>
<dbReference type="Gene3D" id="3.40.50.10950">
    <property type="match status" value="1"/>
</dbReference>
<feature type="domain" description="DRTGG" evidence="15">
    <location>
        <begin position="206"/>
        <end position="320"/>
    </location>
</feature>
<sequence length="690" mass="73646">MTRAVYLTAMGPASGKSLVALGLVELLSRRVGRVGFFRPVVQSGDDNDLALIRARYELPDERCGYAFTDSERSELGNASRAGMARVVERFRQIEAVSDFVVVEGTDFTGASSPIELDVNLRISEHLGAPIVVVVNGHDRGVDEIVERFRVGRDSFGDDAISAMVVNRVGPSVLGPLRERLAQQSSDDPVWAVPELPELRQPSLAQLQGALGAELVAGDPDDLTRSVGHVKVAAMSVPNMLDHVEDDTVFIAPGDRPDVVLAAMLTRTSAAYPSVSGVLLSGGLRPDDRVTSLIAGMSGGVPVPLLSVSTDSFDTAIAANEVEGAITPGDRRKIDIALAHLEEHVDLAALGERIEVGRSDVVTPIMFEYDLIERAKAAKAHIVLPEGTDDRILRAAERICRRQVCDLTLLGPQDQIRTRIADLGLALGDIPIIDPLDSDLTERFAKRYHELRAHKGITLERAHDILTDVSFFGTMMVYEGLADGMVSGAAHTTAHTIRPALEFVKTRPGTSIVSSVFLMLLADRVLVYGDCAVNPDPNADELADIATSSADTASMFGIEPRIAMLSYSTGASGTGADVDKVRAATERVRELRPDLKVEGPIQYDAAVDVDVARSKLPGSDVAGQATVFIFPDLNTGNNTYKAVQRSADAVAVGPVLQGLNKPVNDLSRGALVADIVNTIAITAIQAGVEHA</sequence>
<dbReference type="Gene3D" id="3.40.1390.20">
    <property type="entry name" value="HprK N-terminal domain-like"/>
    <property type="match status" value="1"/>
</dbReference>
<keyword evidence="9 13" id="KW-0808">Transferase</keyword>
<proteinExistence type="inferred from homology"/>
<evidence type="ECO:0000313" key="17">
    <source>
        <dbReference type="Proteomes" id="UP000294558"/>
    </source>
</evidence>
<evidence type="ECO:0000256" key="1">
    <source>
        <dbReference type="ARBA" id="ARBA00000705"/>
    </source>
</evidence>
<comment type="similarity">
    <text evidence="5 13">In the N-terminal section; belongs to the CobB/CobQ family.</text>
</comment>
<dbReference type="PANTHER" id="PTHR43356:SF3">
    <property type="entry name" value="PHOSPHATE ACETYLTRANSFERASE"/>
    <property type="match status" value="1"/>
</dbReference>
<keyword evidence="8 13" id="KW-0963">Cytoplasm</keyword>
<dbReference type="InterPro" id="IPR027417">
    <property type="entry name" value="P-loop_NTPase"/>
</dbReference>
<reference evidence="16 17" key="1">
    <citation type="submission" date="2019-03" db="EMBL/GenBank/DDBJ databases">
        <title>Sequencing the genomes of 1000 actinobacteria strains.</title>
        <authorList>
            <person name="Klenk H.-P."/>
        </authorList>
    </citation>
    <scope>NUCLEOTIDE SEQUENCE [LARGE SCALE GENOMIC DNA]</scope>
    <source>
        <strain evidence="16 17">DSM 18936</strain>
    </source>
</reference>
<evidence type="ECO:0000256" key="2">
    <source>
        <dbReference type="ARBA" id="ARBA00004496"/>
    </source>
</evidence>
<dbReference type="SUPFAM" id="SSF75138">
    <property type="entry name" value="HprK N-terminal domain-like"/>
    <property type="match status" value="1"/>
</dbReference>
<dbReference type="AlphaFoldDB" id="A0A4R7I093"/>
<dbReference type="InterPro" id="IPR004614">
    <property type="entry name" value="P_AcTrfase"/>
</dbReference>
<dbReference type="EC" id="2.3.1.8" evidence="6 13"/>
<dbReference type="EMBL" id="SOAU01000001">
    <property type="protein sequence ID" value="TDT16831.1"/>
    <property type="molecule type" value="Genomic_DNA"/>
</dbReference>
<protein>
    <recommendedName>
        <fullName evidence="7 13">Phosphate acetyltransferase</fullName>
        <ecNumber evidence="6 13">2.3.1.8</ecNumber>
    </recommendedName>
    <alternativeName>
        <fullName evidence="11 13">Phosphotransacetylase</fullName>
    </alternativeName>
</protein>
<dbReference type="CDD" id="cd03109">
    <property type="entry name" value="DTBS"/>
    <property type="match status" value="1"/>
</dbReference>
<organism evidence="16 17">
    <name type="scientific">Ilumatobacter fluminis</name>
    <dbReference type="NCBI Taxonomy" id="467091"/>
    <lineage>
        <taxon>Bacteria</taxon>
        <taxon>Bacillati</taxon>
        <taxon>Actinomycetota</taxon>
        <taxon>Acidimicrobiia</taxon>
        <taxon>Acidimicrobiales</taxon>
        <taxon>Ilumatobacteraceae</taxon>
        <taxon>Ilumatobacter</taxon>
    </lineage>
</organism>
<evidence type="ECO:0000256" key="13">
    <source>
        <dbReference type="PIRNR" id="PIRNR006107"/>
    </source>
</evidence>
<evidence type="ECO:0000256" key="12">
    <source>
        <dbReference type="ARBA" id="ARBA00049955"/>
    </source>
</evidence>
<evidence type="ECO:0000259" key="14">
    <source>
        <dbReference type="Pfam" id="PF01515"/>
    </source>
</evidence>
<dbReference type="Gene3D" id="3.40.50.10750">
    <property type="entry name" value="Isocitrate/Isopropylmalate dehydrogenase-like"/>
    <property type="match status" value="1"/>
</dbReference>
<dbReference type="RefSeq" id="WP_133869167.1">
    <property type="nucleotide sequence ID" value="NZ_SOAU01000001.1"/>
</dbReference>
<dbReference type="Pfam" id="PF01515">
    <property type="entry name" value="PTA_PTB"/>
    <property type="match status" value="1"/>
</dbReference>
<evidence type="ECO:0000256" key="5">
    <source>
        <dbReference type="ARBA" id="ARBA00009786"/>
    </source>
</evidence>
<dbReference type="InterPro" id="IPR050500">
    <property type="entry name" value="Phos_Acetyltrans/Butyryltrans"/>
</dbReference>
<dbReference type="InterPro" id="IPR042112">
    <property type="entry name" value="P_AcTrfase_dom2"/>
</dbReference>
<dbReference type="PANTHER" id="PTHR43356">
    <property type="entry name" value="PHOSPHATE ACETYLTRANSFERASE"/>
    <property type="match status" value="1"/>
</dbReference>
<dbReference type="InterPro" id="IPR002505">
    <property type="entry name" value="PTA_PTB"/>
</dbReference>
<evidence type="ECO:0000256" key="9">
    <source>
        <dbReference type="ARBA" id="ARBA00022679"/>
    </source>
</evidence>